<sequence>MAIITKSGIKELTDRYTKTYIDNPSIMLSGYRQENQTVSDYDGRQLLELMQNADDAKSEIINISLDTKNAILIISNNGDGFSLDGIESLMYTGLSTKNKAEFIGNKGLGFRSILNWVNWVKVQTKEISIRFSKSYSEKYFDKYILPKQSVQEKIAKEVSEKKLSIGEKPVAALAFPEIIEEQNLHYTTSIVLQFKAEEQAHIQGQLSAISEEILLFLPNIIKLVVEQDGIVTQELNKTVDEAQTIVINESEWNIVKSEDLFYDDKIKYKFSIAWKDDLNVEGYFYNYFQTDVPTDLPCIIHATFDLTSNRKEINGTDANKYILAVIVENLGSIAENHQKKATADWDAYTFLTRTGNAQRTVLNDFYKAIIEKREAIGVYPTVDNQYLKKEEVIYHGEAFSSWVEENGFGKHFPGLLKENELFKIDINKRYSAENLAKFIESFNFELTLQQRVDLLGILAINNGVFFNDLHQSSFKLPLILNSKEEIVASSIKVFTKDTEDNELQFPDYITDIEFISAKFYNLIRESFKEEIALKKLDKETGDARSIKRIFDPIVNIGLDDVTGIIQHIVSETNKILLVNDDKEYIVNQMVNSLYSIFLSNPNRRGNLSTIEKIPLLTRSSEIKSSSDLYFGSEYSLGVENEKIFSGVRNNDEYLAGKEILNVEGNDETVSSFYKWLNVNVISKFDLIFKSLGRWENDGYTQFIINLQKGQRHDVYKTYEVSTIKNIEKIIVNKAFSIEKLIAWIAKDERFLEQLRFSSPDVFFIEFNKERKDILHKPSYLLYLILQSGITKNVIASLDIDGLKLFKTIDSSNSLFKELNIPEYKIQEIIDLLHIKSSFNNLKPNQVYELLNGDQKHLEDNSQSFYKLLNEYFRVNEKTQLQDFAVNFDDITYYCRKGGIGKDYSLKPFDNVYYSDNKLLPQKILNDYWFINLPKRSGESRISKFFGVKLIKDIVDEIQITIEEENEINEVLNQYINRLKPYWLSYRLQLLSRKSDKEEAARNLKSLKINVAKKASFTLSSGTKQNFDDYDFIPKDNLVIIQYSKNTNLDDIRTLPEFCDLIAEIVCIVFKIAEQNFTYRSIFKNGVKESFHILKLEENENVFEEAKKLLGISEEEMTFWKKIFPTTNFDAEKDEKFIEIINENLGQNLPEYYSNIDFSNLGNKDGVEFLEWLTSKIGFQLQEVIFDTTLQKWHKEQIDNIIKNYSNHFEKLLWIKANLSTDISEKKEFFNTVIEFNNASALLIGHCFKSHCYVLRPDFEGILLQWTKEKHKIDLHQTINDTIDVTTKYRHILKTYTFGNNLNDDKENIIKTENSELYSLMYFEGFDDVVKEECEKQIKDFSNASTDVDDEDYNLTIIEGNISRSVSTSNHKNGTANGSSHQSKGEQKKAFSGKIQENKVKKSLLNQGYLVNDVSKKTDSKHYDLEYKKKNDAEWRFLEVKKDSGGYFFLTKPEKDTAILKENAEKYDIAIVGENSIFIVKNPFLFDEETFEQNSKFLAVPTEYKINFSIDEKKD</sequence>
<dbReference type="PANTHER" id="PTHR32387">
    <property type="entry name" value="WU:FJ29H11"/>
    <property type="match status" value="1"/>
</dbReference>
<dbReference type="SUPFAM" id="SSF55874">
    <property type="entry name" value="ATPase domain of HSP90 chaperone/DNA topoisomerase II/histidine kinase"/>
    <property type="match status" value="1"/>
</dbReference>
<dbReference type="EMBL" id="UFVR01000004">
    <property type="protein sequence ID" value="SUX45655.1"/>
    <property type="molecule type" value="Genomic_DNA"/>
</dbReference>
<dbReference type="RefSeq" id="WP_115619736.1">
    <property type="nucleotide sequence ID" value="NZ_UFVR01000004.1"/>
</dbReference>
<protein>
    <recommendedName>
        <fullName evidence="4">DUF3883 domain-containing protein</fullName>
    </recommendedName>
</protein>
<evidence type="ECO:0000313" key="2">
    <source>
        <dbReference type="EMBL" id="SUX45655.1"/>
    </source>
</evidence>
<dbReference type="Pfam" id="PF13589">
    <property type="entry name" value="HATPase_c_3"/>
    <property type="match status" value="1"/>
</dbReference>
<dbReference type="PANTHER" id="PTHR32387:SF0">
    <property type="entry name" value="PROTEIN NO VEIN"/>
    <property type="match status" value="1"/>
</dbReference>
<evidence type="ECO:0000256" key="1">
    <source>
        <dbReference type="SAM" id="MobiDB-lite"/>
    </source>
</evidence>
<evidence type="ECO:0008006" key="4">
    <source>
        <dbReference type="Google" id="ProtNLM"/>
    </source>
</evidence>
<dbReference type="NCBIfam" id="NF047352">
    <property type="entry name" value="P_loop_sacsin"/>
    <property type="match status" value="1"/>
</dbReference>
<dbReference type="Gene3D" id="3.30.565.10">
    <property type="entry name" value="Histidine kinase-like ATPase, C-terminal domain"/>
    <property type="match status" value="1"/>
</dbReference>
<feature type="region of interest" description="Disordered" evidence="1">
    <location>
        <begin position="1365"/>
        <end position="1391"/>
    </location>
</feature>
<reference evidence="2 3" key="1">
    <citation type="submission" date="2018-06" db="EMBL/GenBank/DDBJ databases">
        <authorList>
            <consortium name="Pathogen Informatics"/>
            <person name="Doyle S."/>
        </authorList>
    </citation>
    <scope>NUCLEOTIDE SEQUENCE [LARGE SCALE GENOMIC DNA]</scope>
    <source>
        <strain evidence="2 3">NCTC13532</strain>
    </source>
</reference>
<dbReference type="InterPro" id="IPR036890">
    <property type="entry name" value="HATPase_C_sf"/>
</dbReference>
<feature type="compositionally biased region" description="Polar residues" evidence="1">
    <location>
        <begin position="1365"/>
        <end position="1381"/>
    </location>
</feature>
<dbReference type="Proteomes" id="UP000254282">
    <property type="component" value="Unassembled WGS sequence"/>
</dbReference>
<accession>A0A381FGF7</accession>
<proteinExistence type="predicted"/>
<evidence type="ECO:0000313" key="3">
    <source>
        <dbReference type="Proteomes" id="UP000254282"/>
    </source>
</evidence>
<name>A0A381FGF7_9FLAO</name>
<dbReference type="InterPro" id="IPR052957">
    <property type="entry name" value="Auxin_embryo_med"/>
</dbReference>
<gene>
    <name evidence="2" type="ORF">NCTC13532_01348</name>
</gene>
<organism evidence="2 3">
    <name type="scientific">Chryseobacterium indoltheticum</name>
    <dbReference type="NCBI Taxonomy" id="254"/>
    <lineage>
        <taxon>Bacteria</taxon>
        <taxon>Pseudomonadati</taxon>
        <taxon>Bacteroidota</taxon>
        <taxon>Flavobacteriia</taxon>
        <taxon>Flavobacteriales</taxon>
        <taxon>Weeksellaceae</taxon>
        <taxon>Chryseobacterium group</taxon>
        <taxon>Chryseobacterium</taxon>
    </lineage>
</organism>